<dbReference type="OrthoDB" id="10255969at2759"/>
<evidence type="ECO:0000313" key="8">
    <source>
        <dbReference type="JaponicusDB" id="SJAG_03949"/>
    </source>
</evidence>
<evidence type="ECO:0000256" key="3">
    <source>
        <dbReference type="ARBA" id="ARBA00022603"/>
    </source>
</evidence>
<keyword evidence="4" id="KW-0808">Transferase</keyword>
<organism evidence="7 9">
    <name type="scientific">Schizosaccharomyces japonicus (strain yFS275 / FY16936)</name>
    <name type="common">Fission yeast</name>
    <dbReference type="NCBI Taxonomy" id="402676"/>
    <lineage>
        <taxon>Eukaryota</taxon>
        <taxon>Fungi</taxon>
        <taxon>Dikarya</taxon>
        <taxon>Ascomycota</taxon>
        <taxon>Taphrinomycotina</taxon>
        <taxon>Schizosaccharomycetes</taxon>
        <taxon>Schizosaccharomycetales</taxon>
        <taxon>Schizosaccharomycetaceae</taxon>
        <taxon>Schizosaccharomyces</taxon>
    </lineage>
</organism>
<proteinExistence type="inferred from homology"/>
<dbReference type="SUPFAM" id="SSF53335">
    <property type="entry name" value="S-adenosyl-L-methionine-dependent methyltransferases"/>
    <property type="match status" value="1"/>
</dbReference>
<dbReference type="GO" id="GO:0035657">
    <property type="term" value="C:eRF1 methyltransferase complex"/>
    <property type="evidence" value="ECO:0000318"/>
    <property type="project" value="GO_Central"/>
</dbReference>
<dbReference type="GO" id="GO:0005634">
    <property type="term" value="C:nucleus"/>
    <property type="evidence" value="ECO:0007669"/>
    <property type="project" value="UniProtKB-SubCell"/>
</dbReference>
<dbReference type="HOGENOM" id="CLU_018398_6_0_1"/>
<dbReference type="RefSeq" id="XP_002175072.1">
    <property type="nucleotide sequence ID" value="XM_002175036.2"/>
</dbReference>
<reference evidence="7 9" key="1">
    <citation type="journal article" date="2011" name="Science">
        <title>Comparative functional genomics of the fission yeasts.</title>
        <authorList>
            <person name="Rhind N."/>
            <person name="Chen Z."/>
            <person name="Yassour M."/>
            <person name="Thompson D.A."/>
            <person name="Haas B.J."/>
            <person name="Habib N."/>
            <person name="Wapinski I."/>
            <person name="Roy S."/>
            <person name="Lin M.F."/>
            <person name="Heiman D.I."/>
            <person name="Young S.K."/>
            <person name="Furuya K."/>
            <person name="Guo Y."/>
            <person name="Pidoux A."/>
            <person name="Chen H.M."/>
            <person name="Robbertse B."/>
            <person name="Goldberg J.M."/>
            <person name="Aoki K."/>
            <person name="Bayne E.H."/>
            <person name="Berlin A.M."/>
            <person name="Desjardins C.A."/>
            <person name="Dobbs E."/>
            <person name="Dukaj L."/>
            <person name="Fan L."/>
            <person name="FitzGerald M.G."/>
            <person name="French C."/>
            <person name="Gujja S."/>
            <person name="Hansen K."/>
            <person name="Keifenheim D."/>
            <person name="Levin J.Z."/>
            <person name="Mosher R.A."/>
            <person name="Mueller C.A."/>
            <person name="Pfiffner J."/>
            <person name="Priest M."/>
            <person name="Russ C."/>
            <person name="Smialowska A."/>
            <person name="Swoboda P."/>
            <person name="Sykes S.M."/>
            <person name="Vaughn M."/>
            <person name="Vengrova S."/>
            <person name="Yoder R."/>
            <person name="Zeng Q."/>
            <person name="Allshire R."/>
            <person name="Baulcombe D."/>
            <person name="Birren B.W."/>
            <person name="Brown W."/>
            <person name="Ekwall K."/>
            <person name="Kellis M."/>
            <person name="Leatherwood J."/>
            <person name="Levin H."/>
            <person name="Margalit H."/>
            <person name="Martienssen R."/>
            <person name="Nieduszynski C.A."/>
            <person name="Spatafora J.W."/>
            <person name="Friedman N."/>
            <person name="Dalgaard J.Z."/>
            <person name="Baumann P."/>
            <person name="Niki H."/>
            <person name="Regev A."/>
            <person name="Nusbaum C."/>
        </authorList>
    </citation>
    <scope>NUCLEOTIDE SEQUENCE [LARGE SCALE GENOMIC DNA]</scope>
    <source>
        <strain evidence="9">yFS275 / FY16936</strain>
    </source>
</reference>
<dbReference type="GO" id="GO:0003676">
    <property type="term" value="F:nucleic acid binding"/>
    <property type="evidence" value="ECO:0007669"/>
    <property type="project" value="InterPro"/>
</dbReference>
<dbReference type="GO" id="GO:0008276">
    <property type="term" value="F:protein methyltransferase activity"/>
    <property type="evidence" value="ECO:0000318"/>
    <property type="project" value="GO_Central"/>
</dbReference>
<accession>B6K5H5</accession>
<keyword evidence="6" id="KW-0539">Nucleus</keyword>
<dbReference type="GeneID" id="7051565"/>
<dbReference type="GO" id="GO:0008757">
    <property type="term" value="F:S-adenosylmethionine-dependent methyltransferase activity"/>
    <property type="evidence" value="ECO:0000318"/>
    <property type="project" value="GO_Central"/>
</dbReference>
<dbReference type="PROSITE" id="PS00092">
    <property type="entry name" value="N6_MTASE"/>
    <property type="match status" value="1"/>
</dbReference>
<dbReference type="OMA" id="EWDDWME"/>
<evidence type="ECO:0000256" key="6">
    <source>
        <dbReference type="ARBA" id="ARBA00023242"/>
    </source>
</evidence>
<dbReference type="EMBL" id="KE651167">
    <property type="protein sequence ID" value="EEB08779.1"/>
    <property type="molecule type" value="Genomic_DNA"/>
</dbReference>
<gene>
    <name evidence="8" type="primary">mtq2</name>
    <name evidence="7" type="ORF">SJAG_03949</name>
</gene>
<dbReference type="eggNOG" id="KOG3191">
    <property type="taxonomic scope" value="Eukaryota"/>
</dbReference>
<keyword evidence="5" id="KW-0949">S-adenosyl-L-methionine</keyword>
<dbReference type="AlphaFoldDB" id="B6K5H5"/>
<evidence type="ECO:0000313" key="7">
    <source>
        <dbReference type="EMBL" id="EEB08779.1"/>
    </source>
</evidence>
<sequence>MGIPTPNTDHLSEKQFWDVYEPAEDTFALLDALEEDAEELREKYKNALPIVVEIGSGSGCVSAFTKYGVLENVNSLYFSTDISMLACRASSITMAKNKTPSCSESFSDIINTRFIQALRLRKSVDILIFNPPYVPTETQEIPLEGTIAAAWAGGFDGMEVTSKLLDSLDDILSPTGVFYLVTVARNKPNEIIKQMECRGFKGSNVLVRRAGGETLSILKFYRLRY</sequence>
<evidence type="ECO:0000313" key="9">
    <source>
        <dbReference type="Proteomes" id="UP000001744"/>
    </source>
</evidence>
<comment type="subcellular location">
    <subcellularLocation>
        <location evidence="1">Nucleus</location>
    </subcellularLocation>
</comment>
<dbReference type="JaponicusDB" id="SJAG_03949">
    <property type="gene designation" value="mtq2"/>
</dbReference>
<dbReference type="InterPro" id="IPR029063">
    <property type="entry name" value="SAM-dependent_MTases_sf"/>
</dbReference>
<name>B6K5H5_SCHJY</name>
<evidence type="ECO:0000256" key="5">
    <source>
        <dbReference type="ARBA" id="ARBA00022691"/>
    </source>
</evidence>
<dbReference type="FunFam" id="3.40.50.150:FF:000077">
    <property type="entry name" value="HemK methyltransferase family member 2"/>
    <property type="match status" value="1"/>
</dbReference>
<keyword evidence="3 7" id="KW-0489">Methyltransferase</keyword>
<dbReference type="PANTHER" id="PTHR45875:SF1">
    <property type="entry name" value="METHYLTRANSFERASE N6AMT1"/>
    <property type="match status" value="1"/>
</dbReference>
<dbReference type="InterPro" id="IPR002052">
    <property type="entry name" value="DNA_methylase_N6_adenine_CS"/>
</dbReference>
<dbReference type="PANTHER" id="PTHR45875">
    <property type="entry name" value="METHYLTRANSFERASE N6AMT1"/>
    <property type="match status" value="1"/>
</dbReference>
<keyword evidence="9" id="KW-1185">Reference proteome</keyword>
<dbReference type="InterPro" id="IPR052190">
    <property type="entry name" value="Euk-Arch_PrmC-MTase"/>
</dbReference>
<dbReference type="GO" id="GO:0032259">
    <property type="term" value="P:methylation"/>
    <property type="evidence" value="ECO:0007669"/>
    <property type="project" value="UniProtKB-KW"/>
</dbReference>
<evidence type="ECO:0000256" key="1">
    <source>
        <dbReference type="ARBA" id="ARBA00004123"/>
    </source>
</evidence>
<dbReference type="STRING" id="402676.B6K5H5"/>
<evidence type="ECO:0000256" key="4">
    <source>
        <dbReference type="ARBA" id="ARBA00022679"/>
    </source>
</evidence>
<dbReference type="Gene3D" id="3.40.50.150">
    <property type="entry name" value="Vaccinia Virus protein VP39"/>
    <property type="match status" value="1"/>
</dbReference>
<protein>
    <submittedName>
        <fullName evidence="7">Prorein methyltransferase Mtq2</fullName>
    </submittedName>
</protein>
<comment type="similarity">
    <text evidence="2">Belongs to the eukaryotic/archaeal PrmC-related family.</text>
</comment>
<dbReference type="VEuPathDB" id="FungiDB:SJAG_03949"/>
<evidence type="ECO:0000256" key="2">
    <source>
        <dbReference type="ARBA" id="ARBA00006149"/>
    </source>
</evidence>
<dbReference type="Proteomes" id="UP000001744">
    <property type="component" value="Unassembled WGS sequence"/>
</dbReference>